<dbReference type="InterPro" id="IPR052926">
    <property type="entry name" value="Metallo-beta-lactamase_dom"/>
</dbReference>
<dbReference type="InterPro" id="IPR001279">
    <property type="entry name" value="Metallo-B-lactamas"/>
</dbReference>
<evidence type="ECO:0000313" key="3">
    <source>
        <dbReference type="Proteomes" id="UP000544222"/>
    </source>
</evidence>
<dbReference type="AlphaFoldDB" id="A0A7W5DP74"/>
<dbReference type="PANTHER" id="PTHR13754:SF13">
    <property type="entry name" value="METALLO-BETA-LACTAMASE SUPERFAMILY PROTEIN (AFU_ORTHOLOGUE AFUA_3G07630)"/>
    <property type="match status" value="1"/>
</dbReference>
<sequence length="281" mass="31446">MKIATLTENTIPRGSMLEARHGLGLYIETETMRLLFDCGPDESFVRNADALDIDISTVDAVVLSHAHYDHGGGLRAFFAMNDHAPIYLLEAAKNKYYSISRSPVFRYIGLDSDLFEEYNERFIFFSASIDVSDSVHLFAVGEYNTFHPRFNSLLYKEKEGKMLPDDFTHELVMAVTEHSINTVFTGCAHSGILNMVHTVLEQIPAIPIHTLVGGFHLINTATKTLGETPETVWMLAKELDRLGISRVYTGHCTGEEGFRNLQAIFGARIEALYTGKRFATA</sequence>
<dbReference type="RefSeq" id="WP_183412293.1">
    <property type="nucleotide sequence ID" value="NZ_JACHYB010000001.1"/>
</dbReference>
<dbReference type="CDD" id="cd07713">
    <property type="entry name" value="DHPS-like_MBL-fold"/>
    <property type="match status" value="1"/>
</dbReference>
<feature type="domain" description="Metallo-beta-lactamase" evidence="1">
    <location>
        <begin position="26"/>
        <end position="88"/>
    </location>
</feature>
<dbReference type="Pfam" id="PF00753">
    <property type="entry name" value="Lactamase_B"/>
    <property type="match status" value="1"/>
</dbReference>
<dbReference type="GO" id="GO:0102041">
    <property type="term" value="F:7,8-dihydropterin-6-yl-methyl-4-(beta-D-ribofuranosyl)aminobenzene 5'-phosphate synthase"/>
    <property type="evidence" value="ECO:0007669"/>
    <property type="project" value="UniProtKB-EC"/>
</dbReference>
<name>A0A7W5DP74_9PORP</name>
<dbReference type="EC" id="2.5.1.105" evidence="2"/>
<keyword evidence="3" id="KW-1185">Reference proteome</keyword>
<accession>A0A7W5DP74</accession>
<protein>
    <submittedName>
        <fullName evidence="2">7, 8-dihydropterin-6-yl-methyl-4-(Beta-D-ribofuranosyl)aminobenzene 5'-phosphate synthase</fullName>
        <ecNumber evidence="2">2.5.1.105</ecNumber>
    </submittedName>
</protein>
<dbReference type="Gene3D" id="3.60.15.10">
    <property type="entry name" value="Ribonuclease Z/Hydroxyacylglutathione hydrolase-like"/>
    <property type="match status" value="1"/>
</dbReference>
<keyword evidence="2" id="KW-0808">Transferase</keyword>
<organism evidence="2 3">
    <name type="scientific">Microbacter margulisiae</name>
    <dbReference type="NCBI Taxonomy" id="1350067"/>
    <lineage>
        <taxon>Bacteria</taxon>
        <taxon>Pseudomonadati</taxon>
        <taxon>Bacteroidota</taxon>
        <taxon>Bacteroidia</taxon>
        <taxon>Bacteroidales</taxon>
        <taxon>Porphyromonadaceae</taxon>
        <taxon>Microbacter</taxon>
    </lineage>
</organism>
<dbReference type="SUPFAM" id="SSF56281">
    <property type="entry name" value="Metallo-hydrolase/oxidoreductase"/>
    <property type="match status" value="1"/>
</dbReference>
<dbReference type="InterPro" id="IPR041712">
    <property type="entry name" value="DHPS-like_MBL-fold"/>
</dbReference>
<dbReference type="EMBL" id="JACHYB010000001">
    <property type="protein sequence ID" value="MBB3186391.1"/>
    <property type="molecule type" value="Genomic_DNA"/>
</dbReference>
<dbReference type="InterPro" id="IPR036866">
    <property type="entry name" value="RibonucZ/Hydroxyglut_hydro"/>
</dbReference>
<dbReference type="PANTHER" id="PTHR13754">
    <property type="entry name" value="METALLO-BETA-LACTAMASE SUPERFAMILY PROTEIN"/>
    <property type="match status" value="1"/>
</dbReference>
<reference evidence="2 3" key="1">
    <citation type="submission" date="2020-08" db="EMBL/GenBank/DDBJ databases">
        <title>Genomic Encyclopedia of Type Strains, Phase IV (KMG-IV): sequencing the most valuable type-strain genomes for metagenomic binning, comparative biology and taxonomic classification.</title>
        <authorList>
            <person name="Goeker M."/>
        </authorList>
    </citation>
    <scope>NUCLEOTIDE SEQUENCE [LARGE SCALE GENOMIC DNA]</scope>
    <source>
        <strain evidence="2 3">DSM 27471</strain>
    </source>
</reference>
<gene>
    <name evidence="2" type="ORF">FHX64_000554</name>
</gene>
<evidence type="ECO:0000259" key="1">
    <source>
        <dbReference type="Pfam" id="PF00753"/>
    </source>
</evidence>
<evidence type="ECO:0000313" key="2">
    <source>
        <dbReference type="EMBL" id="MBB3186391.1"/>
    </source>
</evidence>
<comment type="caution">
    <text evidence="2">The sequence shown here is derived from an EMBL/GenBank/DDBJ whole genome shotgun (WGS) entry which is preliminary data.</text>
</comment>
<dbReference type="Proteomes" id="UP000544222">
    <property type="component" value="Unassembled WGS sequence"/>
</dbReference>
<proteinExistence type="predicted"/>